<dbReference type="InterPro" id="IPR016084">
    <property type="entry name" value="Haem_Oase-like_multi-hlx"/>
</dbReference>
<reference evidence="4" key="1">
    <citation type="submission" date="2021-01" db="EMBL/GenBank/DDBJ databases">
        <authorList>
            <person name="Eckstrom K.M.E."/>
        </authorList>
    </citation>
    <scope>NUCLEOTIDE SEQUENCE</scope>
    <source>
        <strain evidence="4">UVCC 0001</strain>
    </source>
</reference>
<feature type="binding site" evidence="2">
    <location>
        <position position="86"/>
    </location>
    <ligand>
        <name>substrate</name>
    </ligand>
</feature>
<accession>A0AAD9MKS1</accession>
<dbReference type="PANTHER" id="PTHR43198:SF5">
    <property type="entry name" value="BIFUNCTIONAL TENA-E PROTEIN"/>
    <property type="match status" value="1"/>
</dbReference>
<dbReference type="Proteomes" id="UP001255856">
    <property type="component" value="Unassembled WGS sequence"/>
</dbReference>
<feature type="domain" description="Thiaminase-2/PQQC" evidence="3">
    <location>
        <begin position="12"/>
        <end position="208"/>
    </location>
</feature>
<gene>
    <name evidence="4" type="ORF">QBZ16_005106</name>
</gene>
<dbReference type="PROSITE" id="PS51257">
    <property type="entry name" value="PROKAR_LIPOPROTEIN"/>
    <property type="match status" value="1"/>
</dbReference>
<evidence type="ECO:0000256" key="1">
    <source>
        <dbReference type="PIRSR" id="PIRSR003170-1"/>
    </source>
</evidence>
<dbReference type="PANTHER" id="PTHR43198">
    <property type="entry name" value="BIFUNCTIONAL TH2 PROTEIN"/>
    <property type="match status" value="1"/>
</dbReference>
<proteinExistence type="predicted"/>
<dbReference type="SUPFAM" id="SSF48613">
    <property type="entry name" value="Heme oxygenase-like"/>
    <property type="match status" value="1"/>
</dbReference>
<dbReference type="InterPro" id="IPR050967">
    <property type="entry name" value="Thiamine_Salvage_TenA"/>
</dbReference>
<dbReference type="AlphaFoldDB" id="A0AAD9MKS1"/>
<organism evidence="4 5">
    <name type="scientific">Prototheca wickerhamii</name>
    <dbReference type="NCBI Taxonomy" id="3111"/>
    <lineage>
        <taxon>Eukaryota</taxon>
        <taxon>Viridiplantae</taxon>
        <taxon>Chlorophyta</taxon>
        <taxon>core chlorophytes</taxon>
        <taxon>Trebouxiophyceae</taxon>
        <taxon>Chlorellales</taxon>
        <taxon>Chlorellaceae</taxon>
        <taxon>Prototheca</taxon>
    </lineage>
</organism>
<feature type="active site" description="Proton donor" evidence="1">
    <location>
        <position position="200"/>
    </location>
</feature>
<dbReference type="Gene3D" id="1.20.910.10">
    <property type="entry name" value="Heme oxygenase-like"/>
    <property type="match status" value="1"/>
</dbReference>
<dbReference type="PIRSF" id="PIRSF003170">
    <property type="entry name" value="Pet18p"/>
    <property type="match status" value="1"/>
</dbReference>
<feature type="binding site" evidence="2">
    <location>
        <position position="134"/>
    </location>
    <ligand>
        <name>substrate</name>
    </ligand>
</feature>
<evidence type="ECO:0000313" key="5">
    <source>
        <dbReference type="Proteomes" id="UP001255856"/>
    </source>
</evidence>
<dbReference type="CDD" id="cd19357">
    <property type="entry name" value="TenA_E_At3g16990-like"/>
    <property type="match status" value="1"/>
</dbReference>
<dbReference type="InterPro" id="IPR004305">
    <property type="entry name" value="Thiaminase-2/PQQC"/>
</dbReference>
<comment type="caution">
    <text evidence="4">The sequence shown here is derived from an EMBL/GenBank/DDBJ whole genome shotgun (WGS) entry which is preliminary data.</text>
</comment>
<evidence type="ECO:0000313" key="4">
    <source>
        <dbReference type="EMBL" id="KAK2076878.1"/>
    </source>
</evidence>
<evidence type="ECO:0000256" key="2">
    <source>
        <dbReference type="PIRSR" id="PIRSR003170-2"/>
    </source>
</evidence>
<dbReference type="Pfam" id="PF03070">
    <property type="entry name" value="TENA_THI-4"/>
    <property type="match status" value="1"/>
</dbReference>
<evidence type="ECO:0000259" key="3">
    <source>
        <dbReference type="Pfam" id="PF03070"/>
    </source>
</evidence>
<protein>
    <recommendedName>
        <fullName evidence="3">Thiaminase-2/PQQC domain-containing protein</fullName>
    </recommendedName>
</protein>
<feature type="binding site" evidence="2">
    <location>
        <position position="50"/>
    </location>
    <ligand>
        <name>substrate</name>
    </ligand>
</feature>
<dbReference type="InterPro" id="IPR026285">
    <property type="entry name" value="TenA_E"/>
</dbReference>
<dbReference type="GO" id="GO:0006772">
    <property type="term" value="P:thiamine metabolic process"/>
    <property type="evidence" value="ECO:0007669"/>
    <property type="project" value="UniProtKB-ARBA"/>
</dbReference>
<dbReference type="GO" id="GO:0005829">
    <property type="term" value="C:cytosol"/>
    <property type="evidence" value="ECO:0007669"/>
    <property type="project" value="TreeGrafter"/>
</dbReference>
<keyword evidence="5" id="KW-1185">Reference proteome</keyword>
<dbReference type="EMBL" id="JASFZW010000008">
    <property type="protein sequence ID" value="KAK2076878.1"/>
    <property type="molecule type" value="Genomic_DNA"/>
</dbReference>
<name>A0AAD9MKS1_PROWI</name>
<sequence>MTSTRELIDDAGEAWTQATSGPFLTACQDGSITKRAFDTWLFQARVWRGDYHFGREFVRYVGHIMSIAPDDAIGVLLSGMTAMDDELKWFQATLGERGVGLQELTGTCKEYCRFLRAARSDPLAVQMVVLWAVEVAYHESWRKHRPMPEPYHAYADRWASPGFADYVAQLGLLADRALQGQPDEVLAMAREAFAEVCRLEKAFWDMVVTTAE</sequence>